<dbReference type="InterPro" id="IPR024524">
    <property type="entry name" value="DUF3800"/>
</dbReference>
<organism evidence="1 2">
    <name type="scientific">Cephaloticoccus primus</name>
    <dbReference type="NCBI Taxonomy" id="1548207"/>
    <lineage>
        <taxon>Bacteria</taxon>
        <taxon>Pseudomonadati</taxon>
        <taxon>Verrucomicrobiota</taxon>
        <taxon>Opitutia</taxon>
        <taxon>Opitutales</taxon>
        <taxon>Opitutaceae</taxon>
        <taxon>Cephaloticoccus</taxon>
    </lineage>
</organism>
<accession>A0A139SHW2</accession>
<evidence type="ECO:0000313" key="1">
    <source>
        <dbReference type="EMBL" id="KXU34123.1"/>
    </source>
</evidence>
<protein>
    <recommendedName>
        <fullName evidence="3">DUF3800 domain-containing protein</fullName>
    </recommendedName>
</protein>
<gene>
    <name evidence="1" type="ORF">AXK11_08745</name>
</gene>
<proteinExistence type="predicted"/>
<dbReference type="Proteomes" id="UP000070058">
    <property type="component" value="Unassembled WGS sequence"/>
</dbReference>
<evidence type="ECO:0008006" key="3">
    <source>
        <dbReference type="Google" id="ProtNLM"/>
    </source>
</evidence>
<keyword evidence="2" id="KW-1185">Reference proteome</keyword>
<reference evidence="2" key="1">
    <citation type="submission" date="2016-02" db="EMBL/GenBank/DDBJ databases">
        <authorList>
            <person name="Sanders J.G."/>
            <person name="Lin J.Y."/>
            <person name="Wertz J.T."/>
            <person name="Russell J.A."/>
            <person name="Moreau C.S."/>
            <person name="Powell S."/>
        </authorList>
    </citation>
    <scope>NUCLEOTIDE SEQUENCE [LARGE SCALE GENOMIC DNA]</scope>
    <source>
        <strain evidence="2">CAG34</strain>
    </source>
</reference>
<dbReference type="EMBL" id="LSZQ01000068">
    <property type="protein sequence ID" value="KXU34123.1"/>
    <property type="molecule type" value="Genomic_DNA"/>
</dbReference>
<sequence>MPRTIHVYCDESCHLENDGQRAMVLGALWCPSNHRKQLVRKIRELKRLHGLSDAFEIKWVKVSPAKLDFYKSLIDLFFDERVLGFRALVVPDKGKLNHLRFNQSHDEFYYKQWYTLLNRLVEPRYRYRIFLDIKDTHGVSKVRRLHDFLCNGNYDFNQDIIESLELVHSSDLALLQLADLLIGALAYLHRGLLGSGAKSLLVNQLKDKLGANLEKSTLPQEKKFNLFIWRAQD</sequence>
<comment type="caution">
    <text evidence="1">The sequence shown here is derived from an EMBL/GenBank/DDBJ whole genome shotgun (WGS) entry which is preliminary data.</text>
</comment>
<evidence type="ECO:0000313" key="2">
    <source>
        <dbReference type="Proteomes" id="UP000070058"/>
    </source>
</evidence>
<dbReference type="AlphaFoldDB" id="A0A139SHW2"/>
<name>A0A139SHW2_9BACT</name>
<dbReference type="OrthoDB" id="9799211at2"/>
<dbReference type="STRING" id="1548207.AXK11_08745"/>
<dbReference type="Pfam" id="PF12686">
    <property type="entry name" value="DUF3800"/>
    <property type="match status" value="1"/>
</dbReference>